<keyword evidence="1" id="KW-0805">Transcription regulation</keyword>
<dbReference type="InterPro" id="IPR028349">
    <property type="entry name" value="PafC-like"/>
</dbReference>
<dbReference type="Gene3D" id="1.10.10.10">
    <property type="entry name" value="Winged helix-like DNA-binding domain superfamily/Winged helix DNA-binding domain"/>
    <property type="match status" value="1"/>
</dbReference>
<dbReference type="eggNOG" id="COG2378">
    <property type="taxonomic scope" value="Bacteria"/>
</dbReference>
<dbReference type="PROSITE" id="PS51000">
    <property type="entry name" value="HTH_DEOR_2"/>
    <property type="match status" value="1"/>
</dbReference>
<dbReference type="Pfam" id="PF25583">
    <property type="entry name" value="WCX"/>
    <property type="match status" value="1"/>
</dbReference>
<dbReference type="AlphaFoldDB" id="C5BVN1"/>
<dbReference type="GO" id="GO:0003700">
    <property type="term" value="F:DNA-binding transcription factor activity"/>
    <property type="evidence" value="ECO:0007669"/>
    <property type="project" value="InterPro"/>
</dbReference>
<dbReference type="InterPro" id="IPR051534">
    <property type="entry name" value="CBASS_pafABC_assoc_protein"/>
</dbReference>
<evidence type="ECO:0000259" key="4">
    <source>
        <dbReference type="PROSITE" id="PS51000"/>
    </source>
</evidence>
<dbReference type="PROSITE" id="PS52050">
    <property type="entry name" value="WYL"/>
    <property type="match status" value="1"/>
</dbReference>
<evidence type="ECO:0000313" key="5">
    <source>
        <dbReference type="EMBL" id="ACQ78471.1"/>
    </source>
</evidence>
<dbReference type="InterPro" id="IPR036390">
    <property type="entry name" value="WH_DNA-bd_sf"/>
</dbReference>
<dbReference type="Pfam" id="PF13280">
    <property type="entry name" value="WYL"/>
    <property type="match status" value="1"/>
</dbReference>
<reference evidence="5 6" key="1">
    <citation type="journal article" date="2009" name="Stand. Genomic Sci.">
        <title>Complete genome sequence of Beutenbergia cavernae type strain (HKI 0122).</title>
        <authorList>
            <person name="Land M."/>
            <person name="Pukall R."/>
            <person name="Abt B."/>
            <person name="Goker M."/>
            <person name="Rohde M."/>
            <person name="Glavina Del Rio T."/>
            <person name="Tice H."/>
            <person name="Copeland A."/>
            <person name="Cheng J.F."/>
            <person name="Lucas S."/>
            <person name="Chen F."/>
            <person name="Nolan M."/>
            <person name="Bruce D."/>
            <person name="Goodwin L."/>
            <person name="Pitluck S."/>
            <person name="Ivanova N."/>
            <person name="Mavromatis K."/>
            <person name="Ovchinnikova G."/>
            <person name="Pati A."/>
            <person name="Chen A."/>
            <person name="Palaniappan K."/>
            <person name="Hauser L."/>
            <person name="Chang Y.J."/>
            <person name="Jefferies C.C."/>
            <person name="Saunders E."/>
            <person name="Brettin T."/>
            <person name="Detter J.C."/>
            <person name="Han C."/>
            <person name="Chain P."/>
            <person name="Bristow J."/>
            <person name="Eisen J.A."/>
            <person name="Markowitz V."/>
            <person name="Hugenholtz P."/>
            <person name="Kyrpides N.C."/>
            <person name="Klenk H.P."/>
            <person name="Lapidus A."/>
        </authorList>
    </citation>
    <scope>NUCLEOTIDE SEQUENCE [LARGE SCALE GENOMIC DNA]</scope>
    <source>
        <strain evidence="6">ATCC BAA-8 / DSM 12333 / NBRC 16432</strain>
    </source>
</reference>
<dbReference type="GO" id="GO:0003677">
    <property type="term" value="F:DNA binding"/>
    <property type="evidence" value="ECO:0007669"/>
    <property type="project" value="UniProtKB-KW"/>
</dbReference>
<protein>
    <submittedName>
        <fullName evidence="5">Helix-turn-helix type 11 domain protein</fullName>
    </submittedName>
</protein>
<dbReference type="InterPro" id="IPR001034">
    <property type="entry name" value="DeoR_HTH"/>
</dbReference>
<proteinExistence type="predicted"/>
<dbReference type="EMBL" id="CP001618">
    <property type="protein sequence ID" value="ACQ78471.1"/>
    <property type="molecule type" value="Genomic_DNA"/>
</dbReference>
<dbReference type="RefSeq" id="WP_012725251.1">
    <property type="nucleotide sequence ID" value="NC_012669.1"/>
</dbReference>
<dbReference type="Proteomes" id="UP000007962">
    <property type="component" value="Chromosome"/>
</dbReference>
<dbReference type="SUPFAM" id="SSF46785">
    <property type="entry name" value="Winged helix' DNA-binding domain"/>
    <property type="match status" value="1"/>
</dbReference>
<dbReference type="InterPro" id="IPR036388">
    <property type="entry name" value="WH-like_DNA-bd_sf"/>
</dbReference>
<dbReference type="PANTHER" id="PTHR34580">
    <property type="match status" value="1"/>
</dbReference>
<evidence type="ECO:0000256" key="2">
    <source>
        <dbReference type="ARBA" id="ARBA00023125"/>
    </source>
</evidence>
<dbReference type="PIRSF" id="PIRSF016838">
    <property type="entry name" value="PafC"/>
    <property type="match status" value="1"/>
</dbReference>
<dbReference type="KEGG" id="bcv:Bcav_0206"/>
<dbReference type="InterPro" id="IPR026881">
    <property type="entry name" value="WYL_dom"/>
</dbReference>
<sequence>MTRTTGRTLALLGYLQTHREWSGAELCRRLEVSPRTLRRDVDDLRELGYVIDSSRGIGGGYRLGAGSSVPPLLLDHEEAAAIAVGLRGAALSAVNGIEDAAARALVKLEQTLPSAVRHRVRDLERAIVPLAGAPSVDVDALLAVAAAIRDARRLRIDYTRHDGAEVRREIEPHRIVRTQDRWYVIAWDPERAAWRTLRLDRMRPREPLGTRFTAREIPKDELLERTTRSIATAPYPHHVEVVVRAEVDAVRAKFGPTVAEVRDLGDGTTLLRSGSVDLDEAAMYLGMSGFAFTVRSPAALRERLVVVAQRLREAAGPA</sequence>
<dbReference type="InterPro" id="IPR057727">
    <property type="entry name" value="WCX_dom"/>
</dbReference>
<evidence type="ECO:0000256" key="1">
    <source>
        <dbReference type="ARBA" id="ARBA00023015"/>
    </source>
</evidence>
<evidence type="ECO:0000313" key="6">
    <source>
        <dbReference type="Proteomes" id="UP000007962"/>
    </source>
</evidence>
<keyword evidence="2" id="KW-0238">DNA-binding</keyword>
<evidence type="ECO:0000256" key="3">
    <source>
        <dbReference type="ARBA" id="ARBA00023163"/>
    </source>
</evidence>
<feature type="domain" description="HTH deoR-type" evidence="4">
    <location>
        <begin position="4"/>
        <end position="59"/>
    </location>
</feature>
<name>C5BVN1_BEUC1</name>
<organism evidence="5 6">
    <name type="scientific">Beutenbergia cavernae (strain ATCC BAA-8 / DSM 12333 / CCUG 43141 / JCM 11478 / NBRC 16432 / NCIMB 13614 / HKI 0122)</name>
    <dbReference type="NCBI Taxonomy" id="471853"/>
    <lineage>
        <taxon>Bacteria</taxon>
        <taxon>Bacillati</taxon>
        <taxon>Actinomycetota</taxon>
        <taxon>Actinomycetes</taxon>
        <taxon>Micrococcales</taxon>
        <taxon>Beutenbergiaceae</taxon>
        <taxon>Beutenbergia</taxon>
    </lineage>
</organism>
<dbReference type="HOGENOM" id="CLU_041141_1_0_11"/>
<dbReference type="OrthoDB" id="8555652at2"/>
<keyword evidence="6" id="KW-1185">Reference proteome</keyword>
<accession>C5BVN1</accession>
<dbReference type="STRING" id="471853.Bcav_0206"/>
<gene>
    <name evidence="5" type="ordered locus">Bcav_0206</name>
</gene>
<dbReference type="InterPro" id="IPR018356">
    <property type="entry name" value="Tscrpt_reg_HTH_DeoR_CS"/>
</dbReference>
<dbReference type="InterPro" id="IPR013196">
    <property type="entry name" value="HTH_11"/>
</dbReference>
<dbReference type="PROSITE" id="PS00894">
    <property type="entry name" value="HTH_DEOR_1"/>
    <property type="match status" value="1"/>
</dbReference>
<keyword evidence="3" id="KW-0804">Transcription</keyword>
<dbReference type="PANTHER" id="PTHR34580:SF3">
    <property type="entry name" value="PROTEIN PAFB"/>
    <property type="match status" value="1"/>
</dbReference>
<dbReference type="Pfam" id="PF08279">
    <property type="entry name" value="HTH_11"/>
    <property type="match status" value="1"/>
</dbReference>